<dbReference type="OrthoDB" id="9814800at2"/>
<proteinExistence type="predicted"/>
<name>S7TDU9_9BACT</name>
<dbReference type="Pfam" id="PF13435">
    <property type="entry name" value="Cytochrome_C554"/>
    <property type="match status" value="1"/>
</dbReference>
<dbReference type="Proteomes" id="UP000014975">
    <property type="component" value="Unassembled WGS sequence"/>
</dbReference>
<protein>
    <submittedName>
        <fullName evidence="3">Cytochrome c family protein</fullName>
    </submittedName>
</protein>
<evidence type="ECO:0000313" key="4">
    <source>
        <dbReference type="Proteomes" id="UP000014975"/>
    </source>
</evidence>
<dbReference type="RefSeq" id="WP_020885964.1">
    <property type="nucleotide sequence ID" value="NZ_ATHI01000004.1"/>
</dbReference>
<gene>
    <name evidence="3" type="ORF">dsat_2078</name>
</gene>
<keyword evidence="1" id="KW-0732">Signal</keyword>
<dbReference type="PATRIC" id="fig|1121439.3.peg.462"/>
<dbReference type="InterPro" id="IPR036280">
    <property type="entry name" value="Multihaem_cyt_sf"/>
</dbReference>
<dbReference type="EMBL" id="ATHI01000004">
    <property type="protein sequence ID" value="EPR35377.1"/>
    <property type="molecule type" value="Genomic_DNA"/>
</dbReference>
<organism evidence="3 4">
    <name type="scientific">Alkalidesulfovibrio alkalitolerans DSM 16529</name>
    <dbReference type="NCBI Taxonomy" id="1121439"/>
    <lineage>
        <taxon>Bacteria</taxon>
        <taxon>Pseudomonadati</taxon>
        <taxon>Thermodesulfobacteriota</taxon>
        <taxon>Desulfovibrionia</taxon>
        <taxon>Desulfovibrionales</taxon>
        <taxon>Desulfovibrionaceae</taxon>
        <taxon>Alkalidesulfovibrio</taxon>
    </lineage>
</organism>
<keyword evidence="4" id="KW-1185">Reference proteome</keyword>
<dbReference type="eggNOG" id="COG0737">
    <property type="taxonomic scope" value="Bacteria"/>
</dbReference>
<accession>S7TDU9</accession>
<sequence>MNTRVLALALSAVLILVLGADCRAQTPTYVGTEACGACHPQEHENFTKYSKKAKSWRSVAVMARGLTPEELKECYACHTTGYGQPGGFESYDKTPHLSDAGCEVCHGPGSLHAEFGDPGLITRRMHMRDCESCHNAERVEAFNFKPLIYGGAH</sequence>
<dbReference type="SUPFAM" id="SSF48695">
    <property type="entry name" value="Multiheme cytochromes"/>
    <property type="match status" value="1"/>
</dbReference>
<dbReference type="Gene3D" id="1.10.1130.10">
    <property type="entry name" value="Flavocytochrome C3, Chain A"/>
    <property type="match status" value="1"/>
</dbReference>
<feature type="signal peptide" evidence="1">
    <location>
        <begin position="1"/>
        <end position="20"/>
    </location>
</feature>
<evidence type="ECO:0000259" key="2">
    <source>
        <dbReference type="Pfam" id="PF13435"/>
    </source>
</evidence>
<feature type="chain" id="PRO_5004557087" evidence="1">
    <location>
        <begin position="21"/>
        <end position="153"/>
    </location>
</feature>
<reference evidence="3 4" key="1">
    <citation type="journal article" date="2013" name="Genome Announc.">
        <title>Draft genome sequences for three mercury-methylating, sulfate-reducing bacteria.</title>
        <authorList>
            <person name="Brown S.D."/>
            <person name="Hurt R.A.Jr."/>
            <person name="Gilmour C.C."/>
            <person name="Elias D.A."/>
        </authorList>
    </citation>
    <scope>NUCLEOTIDE SEQUENCE [LARGE SCALE GENOMIC DNA]</scope>
    <source>
        <strain evidence="3 4">DSM 16529</strain>
    </source>
</reference>
<dbReference type="STRING" id="1121439.dsat_2078"/>
<dbReference type="AlphaFoldDB" id="S7TDU9"/>
<evidence type="ECO:0000256" key="1">
    <source>
        <dbReference type="SAM" id="SignalP"/>
    </source>
</evidence>
<feature type="domain" description="Cytochrome c-552/4" evidence="2">
    <location>
        <begin position="34"/>
        <end position="107"/>
    </location>
</feature>
<comment type="caution">
    <text evidence="3">The sequence shown here is derived from an EMBL/GenBank/DDBJ whole genome shotgun (WGS) entry which is preliminary data.</text>
</comment>
<evidence type="ECO:0000313" key="3">
    <source>
        <dbReference type="EMBL" id="EPR35377.1"/>
    </source>
</evidence>
<dbReference type="InterPro" id="IPR023155">
    <property type="entry name" value="Cyt_c-552/4"/>
</dbReference>